<proteinExistence type="predicted"/>
<comment type="caution">
    <text evidence="1">The sequence shown here is derived from an EMBL/GenBank/DDBJ whole genome shotgun (WGS) entry which is preliminary data.</text>
</comment>
<dbReference type="EMBL" id="JAEQMG010000145">
    <property type="protein sequence ID" value="MBK6089670.1"/>
    <property type="molecule type" value="Genomic_DNA"/>
</dbReference>
<dbReference type="AlphaFoldDB" id="A0A935C3C0"/>
<dbReference type="RefSeq" id="WP_201428376.1">
    <property type="nucleotide sequence ID" value="NZ_JAEQMG010000145.1"/>
</dbReference>
<accession>A0A935C3C0</accession>
<gene>
    <name evidence="1" type="ORF">JKK62_13640</name>
</gene>
<name>A0A935C3C0_9FIRM</name>
<evidence type="ECO:0000313" key="1">
    <source>
        <dbReference type="EMBL" id="MBK6089670.1"/>
    </source>
</evidence>
<keyword evidence="2" id="KW-1185">Reference proteome</keyword>
<sequence>MSKSDKWSARVCIEDNGKRIPCLLIDSEGKVTRLISEEEQERYERKMLKNIGETMSRFYTANPEYLEKECQNERKQTA</sequence>
<protein>
    <submittedName>
        <fullName evidence="1">Uncharacterized protein</fullName>
    </submittedName>
</protein>
<reference evidence="1" key="1">
    <citation type="submission" date="2021-01" db="EMBL/GenBank/DDBJ databases">
        <title>Genome public.</title>
        <authorList>
            <person name="Liu C."/>
            <person name="Sun Q."/>
        </authorList>
    </citation>
    <scope>NUCLEOTIDE SEQUENCE</scope>
    <source>
        <strain evidence="1">M6</strain>
    </source>
</reference>
<organism evidence="1 2">
    <name type="scientific">Ruminococcus difficilis</name>
    <dbReference type="NCBI Taxonomy" id="2763069"/>
    <lineage>
        <taxon>Bacteria</taxon>
        <taxon>Bacillati</taxon>
        <taxon>Bacillota</taxon>
        <taxon>Clostridia</taxon>
        <taxon>Eubacteriales</taxon>
        <taxon>Oscillospiraceae</taxon>
        <taxon>Ruminococcus</taxon>
    </lineage>
</organism>
<dbReference type="Proteomes" id="UP000633365">
    <property type="component" value="Unassembled WGS sequence"/>
</dbReference>
<evidence type="ECO:0000313" key="2">
    <source>
        <dbReference type="Proteomes" id="UP000633365"/>
    </source>
</evidence>